<keyword evidence="1" id="KW-0732">Signal</keyword>
<dbReference type="InterPro" id="IPR003599">
    <property type="entry name" value="Ig_sub"/>
</dbReference>
<dbReference type="InterPro" id="IPR013783">
    <property type="entry name" value="Ig-like_fold"/>
</dbReference>
<evidence type="ECO:0000313" key="3">
    <source>
        <dbReference type="EMBL" id="ARN57643.1"/>
    </source>
</evidence>
<proteinExistence type="predicted"/>
<sequence precursor="true">MTNIYKILVFICCLSVSSSLFAGAIVPGFDDAQAMVDYTERQCGNADDMGGITGSGTITFAAKFTPSESDTTKTDGPVVILEVGGVHYGNGIYICDGMLTFASKGANGIGGTGSSIDGLYDTDASDNTAAVAMAPVYPDVETEVVASFNTNTGELIVLINGRLYTETITGTSGTANLSGDTSVTFLGSTPVGGGNCFDYGGLGYPQDPIPELLVQGNSDTLAGTSGMEMRGQIFNDVIDMEQLPRNPVPANGAVNVDPAAVTSLQFDTAGDPADTSNPNPDVTGHFVTAYSTYDPQDPSNNVEAVSAFIPAGSDPMQVPISFALGEEIYWQVEEQISGAAEGSASNILGPVWHFEALPAIPAITASPEDAADFPGSELTFNAAFTSKSAASVEWVKAGDPEILLNDSDPDITITSGQHGDNYTSTLTIGNIEKADQGEYFCRASNADGNADSDSARLGVKRMIGYWPLDGDYLDYSGDEHHADPNTTPLASQWVDGVNPDMTGQALDTEPNALVAAETEPFVPAEFTDEISITLWLKWAGPEITPTDWTGLVCSKHLDFEDNWWFGLGSDGQVNINQPNYNPVTAPEAHYLTSGEWAYVALVNNEDMQGKLYVNGSLVVEGEPYKTGRAELPVQLMSDRRDEEGVLWRPTYGVFDEIKMYNYALTTEEIAQEYYDITGQDGFCKDPYSQELQFDFNGDCKVDLADFAMMAIDWNESNLYPQLD</sequence>
<feature type="signal peptide" evidence="1">
    <location>
        <begin position="1"/>
        <end position="22"/>
    </location>
</feature>
<dbReference type="Gene3D" id="2.60.120.200">
    <property type="match status" value="1"/>
</dbReference>
<evidence type="ECO:0000313" key="4">
    <source>
        <dbReference type="Proteomes" id="UP000193334"/>
    </source>
</evidence>
<feature type="chain" id="PRO_5013230054" evidence="1">
    <location>
        <begin position="23"/>
        <end position="723"/>
    </location>
</feature>
<dbReference type="Proteomes" id="UP000193334">
    <property type="component" value="Chromosome"/>
</dbReference>
<dbReference type="InterPro" id="IPR013320">
    <property type="entry name" value="ConA-like_dom_sf"/>
</dbReference>
<dbReference type="Pfam" id="PF13385">
    <property type="entry name" value="Laminin_G_3"/>
    <property type="match status" value="1"/>
</dbReference>
<accession>A0A1W6LPJ1</accession>
<dbReference type="InterPro" id="IPR003598">
    <property type="entry name" value="Ig_sub2"/>
</dbReference>
<dbReference type="SMART" id="SM00409">
    <property type="entry name" value="IG"/>
    <property type="match status" value="1"/>
</dbReference>
<evidence type="ECO:0000259" key="2">
    <source>
        <dbReference type="PROSITE" id="PS50835"/>
    </source>
</evidence>
<name>A0A1W6LPJ1_9BACT</name>
<dbReference type="EMBL" id="CP021023">
    <property type="protein sequence ID" value="ARN57643.1"/>
    <property type="molecule type" value="Genomic_DNA"/>
</dbReference>
<gene>
    <name evidence="3" type="ORF">STSP1_02064</name>
</gene>
<dbReference type="AlphaFoldDB" id="A0A1W6LPJ1"/>
<dbReference type="CDD" id="cd00096">
    <property type="entry name" value="Ig"/>
    <property type="match status" value="1"/>
</dbReference>
<reference evidence="4" key="1">
    <citation type="submission" date="2017-04" db="EMBL/GenBank/DDBJ databases">
        <title>Comparative genomics and description of representatives of a novel lineage of planctomycetes thriving in anoxic sediments.</title>
        <authorList>
            <person name="Spring S."/>
            <person name="Bunk B."/>
            <person name="Sproer C."/>
        </authorList>
    </citation>
    <scope>NUCLEOTIDE SEQUENCE [LARGE SCALE GENOMIC DNA]</scope>
    <source>
        <strain evidence="4">ST-PulAB-D4</strain>
    </source>
</reference>
<dbReference type="SMART" id="SM00408">
    <property type="entry name" value="IGc2"/>
    <property type="match status" value="1"/>
</dbReference>
<dbReference type="Pfam" id="PF13927">
    <property type="entry name" value="Ig_3"/>
    <property type="match status" value="1"/>
</dbReference>
<dbReference type="SUPFAM" id="SSF48726">
    <property type="entry name" value="Immunoglobulin"/>
    <property type="match status" value="1"/>
</dbReference>
<dbReference type="PROSITE" id="PS50835">
    <property type="entry name" value="IG_LIKE"/>
    <property type="match status" value="1"/>
</dbReference>
<dbReference type="InterPro" id="IPR007110">
    <property type="entry name" value="Ig-like_dom"/>
</dbReference>
<dbReference type="STRING" id="1941349.STSP1_02064"/>
<keyword evidence="4" id="KW-1185">Reference proteome</keyword>
<dbReference type="RefSeq" id="WP_085756272.1">
    <property type="nucleotide sequence ID" value="NZ_CP021023.1"/>
</dbReference>
<dbReference type="OrthoDB" id="2806980at2"/>
<evidence type="ECO:0000256" key="1">
    <source>
        <dbReference type="SAM" id="SignalP"/>
    </source>
</evidence>
<dbReference type="SUPFAM" id="SSF49899">
    <property type="entry name" value="Concanavalin A-like lectins/glucanases"/>
    <property type="match status" value="1"/>
</dbReference>
<protein>
    <submittedName>
        <fullName evidence="3">Immunoglobulin I-set domain protein</fullName>
    </submittedName>
</protein>
<dbReference type="Gene3D" id="2.60.40.10">
    <property type="entry name" value="Immunoglobulins"/>
    <property type="match status" value="1"/>
</dbReference>
<organism evidence="3 4">
    <name type="scientific">Sedimentisphaera salicampi</name>
    <dbReference type="NCBI Taxonomy" id="1941349"/>
    <lineage>
        <taxon>Bacteria</taxon>
        <taxon>Pseudomonadati</taxon>
        <taxon>Planctomycetota</taxon>
        <taxon>Phycisphaerae</taxon>
        <taxon>Sedimentisphaerales</taxon>
        <taxon>Sedimentisphaeraceae</taxon>
        <taxon>Sedimentisphaera</taxon>
    </lineage>
</organism>
<feature type="domain" description="Ig-like" evidence="2">
    <location>
        <begin position="361"/>
        <end position="458"/>
    </location>
</feature>
<dbReference type="InterPro" id="IPR036179">
    <property type="entry name" value="Ig-like_dom_sf"/>
</dbReference>
<dbReference type="KEGG" id="pbp:STSP1_02064"/>